<sequence>MDLHRRGLLIMGAAAPALAAALPTMTTAQSLAPADPTEVIRLWPDRAPGGEGVTVTPIVPERSTDPAYRDRYAQYTTDPIMTVMRPEKPNGSAMLLIPGGGYRWAVLDKEGFDVARVFAASGTTCFVLRYRLPADGWAAGADAPLQDAQRAIRLIRSRAAEFGVRPDRIAVLGASAGGHLAGLASARTDAAYAPIDEADVVSLRPDLSLLMYPVATMADPHVHAGSRTHLLGQTPSEARIAAYSLERMNWSGAAPVFLLHAMDDVSVPVENSLMLLTTLKAASVKTEAHLFQEGGHGFGIRLIQGRPAQVWPELARAWAARLDFAL</sequence>
<organism evidence="4 5">
    <name type="scientific">Brevundimonas bullata</name>
    <dbReference type="NCBI Taxonomy" id="13160"/>
    <lineage>
        <taxon>Bacteria</taxon>
        <taxon>Pseudomonadati</taxon>
        <taxon>Pseudomonadota</taxon>
        <taxon>Alphaproteobacteria</taxon>
        <taxon>Caulobacterales</taxon>
        <taxon>Caulobacteraceae</taxon>
        <taxon>Brevundimonas</taxon>
    </lineage>
</organism>
<proteinExistence type="predicted"/>
<dbReference type="Gene3D" id="3.40.50.1820">
    <property type="entry name" value="alpha/beta hydrolase"/>
    <property type="match status" value="1"/>
</dbReference>
<dbReference type="InterPro" id="IPR049492">
    <property type="entry name" value="BD-FAE-like_dom"/>
</dbReference>
<dbReference type="PANTHER" id="PTHR48081">
    <property type="entry name" value="AB HYDROLASE SUPERFAMILY PROTEIN C4A8.06C"/>
    <property type="match status" value="1"/>
</dbReference>
<keyword evidence="2" id="KW-0732">Signal</keyword>
<evidence type="ECO:0000256" key="2">
    <source>
        <dbReference type="SAM" id="SignalP"/>
    </source>
</evidence>
<evidence type="ECO:0000259" key="3">
    <source>
        <dbReference type="Pfam" id="PF20434"/>
    </source>
</evidence>
<dbReference type="InterPro" id="IPR006311">
    <property type="entry name" value="TAT_signal"/>
</dbReference>
<dbReference type="SUPFAM" id="SSF53474">
    <property type="entry name" value="alpha/beta-Hydrolases"/>
    <property type="match status" value="1"/>
</dbReference>
<keyword evidence="5" id="KW-1185">Reference proteome</keyword>
<dbReference type="GO" id="GO:0016787">
    <property type="term" value="F:hydrolase activity"/>
    <property type="evidence" value="ECO:0007669"/>
    <property type="project" value="UniProtKB-KW"/>
</dbReference>
<dbReference type="EMBL" id="JACHKY010000005">
    <property type="protein sequence ID" value="MBB4799194.1"/>
    <property type="molecule type" value="Genomic_DNA"/>
</dbReference>
<protein>
    <submittedName>
        <fullName evidence="4">Acetyl esterase/lipase</fullName>
    </submittedName>
</protein>
<keyword evidence="1" id="KW-0378">Hydrolase</keyword>
<evidence type="ECO:0000313" key="5">
    <source>
        <dbReference type="Proteomes" id="UP000539957"/>
    </source>
</evidence>
<dbReference type="RefSeq" id="WP_184272002.1">
    <property type="nucleotide sequence ID" value="NZ_JACHKY010000005.1"/>
</dbReference>
<dbReference type="PROSITE" id="PS51318">
    <property type="entry name" value="TAT"/>
    <property type="match status" value="1"/>
</dbReference>
<dbReference type="InterPro" id="IPR029058">
    <property type="entry name" value="AB_hydrolase_fold"/>
</dbReference>
<dbReference type="AlphaFoldDB" id="A0A7W7IRG0"/>
<comment type="caution">
    <text evidence="4">The sequence shown here is derived from an EMBL/GenBank/DDBJ whole genome shotgun (WGS) entry which is preliminary data.</text>
</comment>
<feature type="domain" description="BD-FAE-like" evidence="3">
    <location>
        <begin position="92"/>
        <end position="278"/>
    </location>
</feature>
<feature type="chain" id="PRO_5031531885" evidence="2">
    <location>
        <begin position="20"/>
        <end position="326"/>
    </location>
</feature>
<evidence type="ECO:0000256" key="1">
    <source>
        <dbReference type="ARBA" id="ARBA00022801"/>
    </source>
</evidence>
<name>A0A7W7IRG0_9CAUL</name>
<gene>
    <name evidence="4" type="ORF">HNP32_002950</name>
</gene>
<accession>A0A7W7IRG0</accession>
<dbReference type="Proteomes" id="UP000539957">
    <property type="component" value="Unassembled WGS sequence"/>
</dbReference>
<evidence type="ECO:0000313" key="4">
    <source>
        <dbReference type="EMBL" id="MBB4799194.1"/>
    </source>
</evidence>
<reference evidence="4 5" key="1">
    <citation type="submission" date="2020-08" db="EMBL/GenBank/DDBJ databases">
        <title>Functional genomics of gut bacteria from endangered species of beetles.</title>
        <authorList>
            <person name="Carlos-Shanley C."/>
        </authorList>
    </citation>
    <scope>NUCLEOTIDE SEQUENCE [LARGE SCALE GENOMIC DNA]</scope>
    <source>
        <strain evidence="4 5">S00123</strain>
    </source>
</reference>
<dbReference type="Pfam" id="PF20434">
    <property type="entry name" value="BD-FAE"/>
    <property type="match status" value="1"/>
</dbReference>
<feature type="signal peptide" evidence="2">
    <location>
        <begin position="1"/>
        <end position="19"/>
    </location>
</feature>
<dbReference type="InterPro" id="IPR050300">
    <property type="entry name" value="GDXG_lipolytic_enzyme"/>
</dbReference>
<dbReference type="PANTHER" id="PTHR48081:SF6">
    <property type="entry name" value="PEPTIDASE S9 PROLYL OLIGOPEPTIDASE CATALYTIC DOMAIN-CONTAINING PROTEIN"/>
    <property type="match status" value="1"/>
</dbReference>